<evidence type="ECO:0000256" key="1">
    <source>
        <dbReference type="ARBA" id="ARBA00004196"/>
    </source>
</evidence>
<dbReference type="EMBL" id="FPAG01000003">
    <property type="protein sequence ID" value="SFS66005.1"/>
    <property type="molecule type" value="Genomic_DNA"/>
</dbReference>
<dbReference type="Gene3D" id="2.40.30.170">
    <property type="match status" value="1"/>
</dbReference>
<protein>
    <submittedName>
        <fullName evidence="4">Multidrug efflux pump subunit AcrA (Membrane-fusion protein)</fullName>
    </submittedName>
</protein>
<feature type="domain" description="CusB-like beta-barrel" evidence="3">
    <location>
        <begin position="231"/>
        <end position="298"/>
    </location>
</feature>
<dbReference type="PROSITE" id="PS51257">
    <property type="entry name" value="PROKAR_LIPOPROTEIN"/>
    <property type="match status" value="1"/>
</dbReference>
<dbReference type="GO" id="GO:0030313">
    <property type="term" value="C:cell envelope"/>
    <property type="evidence" value="ECO:0007669"/>
    <property type="project" value="UniProtKB-SubCell"/>
</dbReference>
<dbReference type="Proteomes" id="UP000183209">
    <property type="component" value="Unassembled WGS sequence"/>
</dbReference>
<dbReference type="PANTHER" id="PTHR32347">
    <property type="entry name" value="EFFLUX SYSTEM COMPONENT YKNX-RELATED"/>
    <property type="match status" value="1"/>
</dbReference>
<accession>A0A1I6RMS2</accession>
<dbReference type="Pfam" id="PF25954">
    <property type="entry name" value="Beta-barrel_RND_2"/>
    <property type="match status" value="1"/>
</dbReference>
<evidence type="ECO:0000259" key="3">
    <source>
        <dbReference type="Pfam" id="PF25954"/>
    </source>
</evidence>
<organism evidence="4 5">
    <name type="scientific">Zhouia amylolytica</name>
    <dbReference type="NCBI Taxonomy" id="376730"/>
    <lineage>
        <taxon>Bacteria</taxon>
        <taxon>Pseudomonadati</taxon>
        <taxon>Bacteroidota</taxon>
        <taxon>Flavobacteriia</taxon>
        <taxon>Flavobacteriales</taxon>
        <taxon>Flavobacteriaceae</taxon>
        <taxon>Zhouia</taxon>
    </lineage>
</organism>
<evidence type="ECO:0000313" key="4">
    <source>
        <dbReference type="EMBL" id="SFS66005.1"/>
    </source>
</evidence>
<reference evidence="4 5" key="1">
    <citation type="submission" date="2016-10" db="EMBL/GenBank/DDBJ databases">
        <authorList>
            <person name="de Groot N.N."/>
        </authorList>
    </citation>
    <scope>NUCLEOTIDE SEQUENCE [LARGE SCALE GENOMIC DNA]</scope>
    <source>
        <strain evidence="4 5">CGMCC 1.6114</strain>
    </source>
</reference>
<dbReference type="SUPFAM" id="SSF111369">
    <property type="entry name" value="HlyD-like secretion proteins"/>
    <property type="match status" value="1"/>
</dbReference>
<dbReference type="RefSeq" id="WP_074977611.1">
    <property type="nucleotide sequence ID" value="NZ_FPAG01000003.1"/>
</dbReference>
<name>A0A1I6RMS2_9FLAO</name>
<sequence>MKHCVYFIIALLLSCTSDNNKISPIRSDIVESVYASVTIQPDSLYNIYSAVGGILDYNYVEEGTIVKAGQPVVQIINNTPLLNTKNAKLAYELAKENLEGSAAILDAIEEEIQTAFLKYKNDSINYYRQKNLWEQQIGSKLEYDTKELNYQLSKNQLSLLKNKFNRTKYELNTQLLQAENNYKTSKINTTDFTVKSKLNGKVYALYKNPGELVSIQESLGTIGCKEKFIIEMLVDEVDIVHIKKGQKTLITLDAYGNQIFEAGIDKIYPTKDNRSQTFLVEALFKNPPDVLYPGLSGEGNIIISQKKNVLTIPKEYLIEQNQVLTKEGKVEVKTGLESLDRVEILEGLSENSILLKPGT</sequence>
<gene>
    <name evidence="4" type="ORF">SAMN04487906_1178</name>
</gene>
<keyword evidence="2" id="KW-0175">Coiled coil</keyword>
<dbReference type="AlphaFoldDB" id="A0A1I6RMS2"/>
<dbReference type="InterPro" id="IPR058792">
    <property type="entry name" value="Beta-barrel_RND_2"/>
</dbReference>
<dbReference type="Gene3D" id="2.40.420.20">
    <property type="match status" value="1"/>
</dbReference>
<dbReference type="OrthoDB" id="869610at2"/>
<dbReference type="InterPro" id="IPR050465">
    <property type="entry name" value="UPF0194_transport"/>
</dbReference>
<dbReference type="Gene3D" id="1.10.287.470">
    <property type="entry name" value="Helix hairpin bin"/>
    <property type="match status" value="1"/>
</dbReference>
<proteinExistence type="predicted"/>
<dbReference type="Gene3D" id="2.40.50.100">
    <property type="match status" value="1"/>
</dbReference>
<evidence type="ECO:0000256" key="2">
    <source>
        <dbReference type="ARBA" id="ARBA00023054"/>
    </source>
</evidence>
<comment type="subcellular location">
    <subcellularLocation>
        <location evidence="1">Cell envelope</location>
    </subcellularLocation>
</comment>
<evidence type="ECO:0000313" key="5">
    <source>
        <dbReference type="Proteomes" id="UP000183209"/>
    </source>
</evidence>